<keyword evidence="2" id="KW-1185">Reference proteome</keyword>
<proteinExistence type="predicted"/>
<gene>
    <name evidence="1" type="ORF">RPERSI_LOCUS12144</name>
</gene>
<sequence>DSFAAGIDISGPYPGNETTPGYSYANALYELLKENHPNLELKKFARSGEISDGLIANQLTNATSFMKAFKGLIIPSLKEAGGEGVQYAATTYFDSFSFYAMLDDSLVSLYINNGFKVADLRYVITNNTICNYTYWCDYKNWHPNSNGGRAIANVLFSNLSSIS</sequence>
<dbReference type="Proteomes" id="UP000789920">
    <property type="component" value="Unassembled WGS sequence"/>
</dbReference>
<dbReference type="EMBL" id="CAJVQC010025723">
    <property type="protein sequence ID" value="CAG8730837.1"/>
    <property type="molecule type" value="Genomic_DNA"/>
</dbReference>
<name>A0ACA9PYS5_9GLOM</name>
<evidence type="ECO:0000313" key="1">
    <source>
        <dbReference type="EMBL" id="CAG8730837.1"/>
    </source>
</evidence>
<comment type="caution">
    <text evidence="1">The sequence shown here is derived from an EMBL/GenBank/DDBJ whole genome shotgun (WGS) entry which is preliminary data.</text>
</comment>
<evidence type="ECO:0000313" key="2">
    <source>
        <dbReference type="Proteomes" id="UP000789920"/>
    </source>
</evidence>
<protein>
    <submittedName>
        <fullName evidence="1">26051_t:CDS:1</fullName>
    </submittedName>
</protein>
<reference evidence="1" key="1">
    <citation type="submission" date="2021-06" db="EMBL/GenBank/DDBJ databases">
        <authorList>
            <person name="Kallberg Y."/>
            <person name="Tangrot J."/>
            <person name="Rosling A."/>
        </authorList>
    </citation>
    <scope>NUCLEOTIDE SEQUENCE</scope>
    <source>
        <strain evidence="1">MA461A</strain>
    </source>
</reference>
<accession>A0ACA9PYS5</accession>
<organism evidence="1 2">
    <name type="scientific">Racocetra persica</name>
    <dbReference type="NCBI Taxonomy" id="160502"/>
    <lineage>
        <taxon>Eukaryota</taxon>
        <taxon>Fungi</taxon>
        <taxon>Fungi incertae sedis</taxon>
        <taxon>Mucoromycota</taxon>
        <taxon>Glomeromycotina</taxon>
        <taxon>Glomeromycetes</taxon>
        <taxon>Diversisporales</taxon>
        <taxon>Gigasporaceae</taxon>
        <taxon>Racocetra</taxon>
    </lineage>
</organism>
<feature type="non-terminal residue" evidence="1">
    <location>
        <position position="1"/>
    </location>
</feature>